<proteinExistence type="predicted"/>
<dbReference type="SUPFAM" id="SSF53098">
    <property type="entry name" value="Ribonuclease H-like"/>
    <property type="match status" value="1"/>
</dbReference>
<dbReference type="Proteomes" id="UP000184251">
    <property type="component" value="Unassembled WGS sequence"/>
</dbReference>
<gene>
    <name evidence="3" type="ORF">SAMN02746064_02165</name>
</gene>
<dbReference type="GO" id="GO:0003676">
    <property type="term" value="F:nucleic acid binding"/>
    <property type="evidence" value="ECO:0007669"/>
    <property type="project" value="InterPro"/>
</dbReference>
<feature type="domain" description="Integrase catalytic" evidence="2">
    <location>
        <begin position="110"/>
        <end position="273"/>
    </location>
</feature>
<evidence type="ECO:0000313" key="4">
    <source>
        <dbReference type="Proteomes" id="UP000184251"/>
    </source>
</evidence>
<dbReference type="InterPro" id="IPR025948">
    <property type="entry name" value="HTH-like_dom"/>
</dbReference>
<dbReference type="InterPro" id="IPR048020">
    <property type="entry name" value="Transpos_IS3"/>
</dbReference>
<sequence>MSLELKYPVWLLCEIAGISRSSYYKYKKEPLNKNTEIEKHIIDIYNKSNKRAGYRTIKFILKNRYNLVVNHKKILRIMQENGIQSIIRKKKYKKPEKAIIKENILNRDFKSTKPYEKFVTDITYIPTRHKMIYLCTIIDLFNNEPIVYKISDSQDKSLSIDTIKKLSSKHNLKDSIIHSDQGIHYTNKDYTGLLKDLGIKQSMSRKGNCWDNAKAESFFSHYKCEAIYIMTKKMKDINDVVQITEEYMDYYINDRPQKSLGGLSPSAYKNTYLNS</sequence>
<protein>
    <submittedName>
        <fullName evidence="3">Transposase InsO and inactivated derivatives</fullName>
    </submittedName>
</protein>
<dbReference type="Pfam" id="PF13333">
    <property type="entry name" value="rve_2"/>
    <property type="match status" value="1"/>
</dbReference>
<dbReference type="EMBL" id="FQTU01000020">
    <property type="protein sequence ID" value="SHF22318.1"/>
    <property type="molecule type" value="Genomic_DNA"/>
</dbReference>
<dbReference type="AlphaFoldDB" id="A0A1M4ZWC4"/>
<evidence type="ECO:0000313" key="3">
    <source>
        <dbReference type="EMBL" id="SHF22318.1"/>
    </source>
</evidence>
<accession>A0A1M4ZWC4</accession>
<dbReference type="InterPro" id="IPR001584">
    <property type="entry name" value="Integrase_cat-core"/>
</dbReference>
<dbReference type="NCBIfam" id="NF033516">
    <property type="entry name" value="transpos_IS3"/>
    <property type="match status" value="1"/>
</dbReference>
<dbReference type="PANTHER" id="PTHR46889:SF4">
    <property type="entry name" value="TRANSPOSASE INSO FOR INSERTION SEQUENCE ELEMENT IS911B-RELATED"/>
    <property type="match status" value="1"/>
</dbReference>
<name>A0A1M4ZWC4_9FIRM</name>
<dbReference type="InterPro" id="IPR012337">
    <property type="entry name" value="RNaseH-like_sf"/>
</dbReference>
<evidence type="ECO:0000256" key="1">
    <source>
        <dbReference type="ARBA" id="ARBA00002286"/>
    </source>
</evidence>
<dbReference type="InterPro" id="IPR050900">
    <property type="entry name" value="Transposase_IS3/IS150/IS904"/>
</dbReference>
<organism evidence="3 4">
    <name type="scientific">Alkalibacter saccharofermentans DSM 14828</name>
    <dbReference type="NCBI Taxonomy" id="1120975"/>
    <lineage>
        <taxon>Bacteria</taxon>
        <taxon>Bacillati</taxon>
        <taxon>Bacillota</taxon>
        <taxon>Clostridia</taxon>
        <taxon>Eubacteriales</taxon>
        <taxon>Eubacteriaceae</taxon>
        <taxon>Alkalibacter</taxon>
    </lineage>
</organism>
<dbReference type="InterPro" id="IPR036397">
    <property type="entry name" value="RNaseH_sf"/>
</dbReference>
<dbReference type="OrthoDB" id="9813957at2"/>
<reference evidence="3 4" key="1">
    <citation type="submission" date="2016-11" db="EMBL/GenBank/DDBJ databases">
        <authorList>
            <person name="Jaros S."/>
            <person name="Januszkiewicz K."/>
            <person name="Wedrychowicz H."/>
        </authorList>
    </citation>
    <scope>NUCLEOTIDE SEQUENCE [LARGE SCALE GENOMIC DNA]</scope>
    <source>
        <strain evidence="3 4">DSM 14828</strain>
    </source>
</reference>
<dbReference type="Pfam" id="PF00665">
    <property type="entry name" value="rve"/>
    <property type="match status" value="1"/>
</dbReference>
<dbReference type="STRING" id="1120975.SAMN02746064_02165"/>
<evidence type="ECO:0000259" key="2">
    <source>
        <dbReference type="PROSITE" id="PS50994"/>
    </source>
</evidence>
<keyword evidence="4" id="KW-1185">Reference proteome</keyword>
<dbReference type="PANTHER" id="PTHR46889">
    <property type="entry name" value="TRANSPOSASE INSF FOR INSERTION SEQUENCE IS3B-RELATED"/>
    <property type="match status" value="1"/>
</dbReference>
<dbReference type="PROSITE" id="PS50994">
    <property type="entry name" value="INTEGRASE"/>
    <property type="match status" value="1"/>
</dbReference>
<comment type="function">
    <text evidence="1">Involved in the transposition of the insertion sequence.</text>
</comment>
<dbReference type="Pfam" id="PF13276">
    <property type="entry name" value="HTH_21"/>
    <property type="match status" value="1"/>
</dbReference>
<dbReference type="Gene3D" id="3.30.420.10">
    <property type="entry name" value="Ribonuclease H-like superfamily/Ribonuclease H"/>
    <property type="match status" value="1"/>
</dbReference>
<dbReference type="GO" id="GO:0015074">
    <property type="term" value="P:DNA integration"/>
    <property type="evidence" value="ECO:0007669"/>
    <property type="project" value="InterPro"/>
</dbReference>